<dbReference type="PANTHER" id="PTHR42470">
    <property type="entry name" value="VAST DOMAIN-CONTAINING PROTEIN"/>
    <property type="match status" value="1"/>
</dbReference>
<dbReference type="STRING" id="1367422.A0A178Z4B4"/>
<evidence type="ECO:0000313" key="4">
    <source>
        <dbReference type="Proteomes" id="UP000078343"/>
    </source>
</evidence>
<keyword evidence="4" id="KW-1185">Reference proteome</keyword>
<dbReference type="OrthoDB" id="5426775at2759"/>
<feature type="compositionally biased region" description="Basic and acidic residues" evidence="1">
    <location>
        <begin position="123"/>
        <end position="134"/>
    </location>
</feature>
<dbReference type="EMBL" id="LVYI01000013">
    <property type="protein sequence ID" value="OAP54577.1"/>
    <property type="molecule type" value="Genomic_DNA"/>
</dbReference>
<feature type="compositionally biased region" description="Basic and acidic residues" evidence="1">
    <location>
        <begin position="15"/>
        <end position="24"/>
    </location>
</feature>
<dbReference type="GeneID" id="30015193"/>
<dbReference type="Proteomes" id="UP000078343">
    <property type="component" value="Unassembled WGS sequence"/>
</dbReference>
<dbReference type="Pfam" id="PF25545">
    <property type="entry name" value="DUF7924"/>
    <property type="match status" value="1"/>
</dbReference>
<evidence type="ECO:0000313" key="3">
    <source>
        <dbReference type="EMBL" id="OAP54577.1"/>
    </source>
</evidence>
<feature type="domain" description="DUF7924" evidence="2">
    <location>
        <begin position="272"/>
        <end position="504"/>
    </location>
</feature>
<dbReference type="AlphaFoldDB" id="A0A178Z4B4"/>
<proteinExistence type="predicted"/>
<feature type="compositionally biased region" description="Basic and acidic residues" evidence="1">
    <location>
        <begin position="599"/>
        <end position="608"/>
    </location>
</feature>
<organism evidence="3 4">
    <name type="scientific">Fonsecaea erecta</name>
    <dbReference type="NCBI Taxonomy" id="1367422"/>
    <lineage>
        <taxon>Eukaryota</taxon>
        <taxon>Fungi</taxon>
        <taxon>Dikarya</taxon>
        <taxon>Ascomycota</taxon>
        <taxon>Pezizomycotina</taxon>
        <taxon>Eurotiomycetes</taxon>
        <taxon>Chaetothyriomycetidae</taxon>
        <taxon>Chaetothyriales</taxon>
        <taxon>Herpotrichiellaceae</taxon>
        <taxon>Fonsecaea</taxon>
    </lineage>
</organism>
<feature type="region of interest" description="Disordered" evidence="1">
    <location>
        <begin position="193"/>
        <end position="219"/>
    </location>
</feature>
<gene>
    <name evidence="3" type="ORF">AYL99_11025</name>
</gene>
<feature type="compositionally biased region" description="Low complexity" evidence="1">
    <location>
        <begin position="70"/>
        <end position="88"/>
    </location>
</feature>
<dbReference type="PANTHER" id="PTHR42470:SF2">
    <property type="match status" value="1"/>
</dbReference>
<reference evidence="3 4" key="1">
    <citation type="submission" date="2016-04" db="EMBL/GenBank/DDBJ databases">
        <title>Draft genome of Fonsecaea erecta CBS 125763.</title>
        <authorList>
            <person name="Weiss V.A."/>
            <person name="Vicente V.A."/>
            <person name="Raittz R.T."/>
            <person name="Moreno L.F."/>
            <person name="De Souza E.M."/>
            <person name="Pedrosa F.O."/>
            <person name="Steffens M.B."/>
            <person name="Faoro H."/>
            <person name="Tadra-Sfeir M.Z."/>
            <person name="Najafzadeh M.J."/>
            <person name="Felipe M.S."/>
            <person name="Teixeira M."/>
            <person name="Sun J."/>
            <person name="Xi L."/>
            <person name="Gomes R."/>
            <person name="De Azevedo C.M."/>
            <person name="Salgado C.G."/>
            <person name="Da Silva M.B."/>
            <person name="Nascimento M.F."/>
            <person name="Queiroz-Telles F."/>
            <person name="Attili D.S."/>
            <person name="Gorbushina A."/>
        </authorList>
    </citation>
    <scope>NUCLEOTIDE SEQUENCE [LARGE SCALE GENOMIC DNA]</scope>
    <source>
        <strain evidence="3 4">CBS 125763</strain>
    </source>
</reference>
<comment type="caution">
    <text evidence="3">The sequence shown here is derived from an EMBL/GenBank/DDBJ whole genome shotgun (WGS) entry which is preliminary data.</text>
</comment>
<feature type="region of interest" description="Disordered" evidence="1">
    <location>
        <begin position="537"/>
        <end position="633"/>
    </location>
</feature>
<feature type="compositionally biased region" description="Basic residues" evidence="1">
    <location>
        <begin position="549"/>
        <end position="562"/>
    </location>
</feature>
<protein>
    <recommendedName>
        <fullName evidence="2">DUF7924 domain-containing protein</fullName>
    </recommendedName>
</protein>
<feature type="compositionally biased region" description="Polar residues" evidence="1">
    <location>
        <begin position="573"/>
        <end position="598"/>
    </location>
</feature>
<dbReference type="InterPro" id="IPR057684">
    <property type="entry name" value="DUF7924"/>
</dbReference>
<dbReference type="RefSeq" id="XP_018687944.1">
    <property type="nucleotide sequence ID" value="XM_018842531.1"/>
</dbReference>
<name>A0A178Z4B4_9EURO</name>
<feature type="region of interest" description="Disordered" evidence="1">
    <location>
        <begin position="1"/>
        <end position="153"/>
    </location>
</feature>
<accession>A0A178Z4B4</accession>
<evidence type="ECO:0000259" key="2">
    <source>
        <dbReference type="Pfam" id="PF25545"/>
    </source>
</evidence>
<sequence length="633" mass="71429">MSSPIRSVPDVGNTVHEERHRSAQDEDEDEDATERQRRSRRIQNCNQHRQQNVRVSPKTSRNSPQRQEKQAANQQRAARGGQARSSQRPAVKQYHHCKEKDKGQSTPSPAELGTLKSTKRRRCMETRDGDESNHDKKRPRHGPVQYTTTRTGPDKEDFIENWLDKSCWSRRTSTENELQLLEALVNMPAHKAASVLPSPDNSLESTVSTSKKSEKSAASVTDTDYRQCLGYRNIYINRNDPPAQLMQRAKRIISRSRSSPEIDDAAAQGLIATSRRVQNESKDIIIQQLAPGIIPAINKIPDSRLASNTKQLWFNSVPVPLDVSILTNPLPLPKPKPDLAFGYSETAFTRDQLGTIDLLIDDQFGRSYTTPDQKIRFPFLEIEFKSQAENGTHYVATNQTASAGAITLNGHIDLTQRSFRMGKFDYNEPQYFSLTMDHQLACVNVHWLRAPAKGEEGGQHSFHVEGLSQHLLGDVNGIRAVSRAIKNILDHGADARLRTLCEALDAYRKTVVRNREAANAQKQELEVLPKPQSVRLKRGTILPPDPRERRPRRAQTTRRRGVRDRVDVPVTASAIQLNDDSATSRQAASDLHNVQSDAYSRHSLEDGKRRRLIMPTQKALDNTFADAGRDRKQ</sequence>
<feature type="compositionally biased region" description="Polar residues" evidence="1">
    <location>
        <begin position="42"/>
        <end position="64"/>
    </location>
</feature>
<feature type="compositionally biased region" description="Low complexity" evidence="1">
    <location>
        <begin position="204"/>
        <end position="219"/>
    </location>
</feature>
<evidence type="ECO:0000256" key="1">
    <source>
        <dbReference type="SAM" id="MobiDB-lite"/>
    </source>
</evidence>